<name>A0AAW1A759_9HYME</name>
<protein>
    <submittedName>
        <fullName evidence="1">Uncharacterized protein</fullName>
    </submittedName>
</protein>
<gene>
    <name evidence="1" type="ORF">QLX08_003470</name>
</gene>
<proteinExistence type="predicted"/>
<reference evidence="1 2" key="1">
    <citation type="submission" date="2024-05" db="EMBL/GenBank/DDBJ databases">
        <title>The nuclear and mitochondrial genome assemblies of Tetragonisca angustula (Apidae: Meliponini), a tiny yet remarkable pollinator in the Neotropics.</title>
        <authorList>
            <person name="Ferrari R."/>
            <person name="Ricardo P.C."/>
            <person name="Dias F.C."/>
            <person name="Araujo N.S."/>
            <person name="Soares D.O."/>
            <person name="Zhou Q.-S."/>
            <person name="Zhu C.-D."/>
            <person name="Coutinho L."/>
            <person name="Airas M.C."/>
            <person name="Batista T.M."/>
        </authorList>
    </citation>
    <scope>NUCLEOTIDE SEQUENCE [LARGE SCALE GENOMIC DNA]</scope>
    <source>
        <strain evidence="1">ASF017062</strain>
        <tissue evidence="1">Abdomen</tissue>
    </source>
</reference>
<sequence>MRNTVKFDDRLVLTMREADVRVLLDASRRFELGSVSRLSATQEKRGKSRETRRGGKTTRVTVASELEKYPVSVSRRRPLALILKRCAHQSAFSKPEFALQFDQNFAYIDPR</sequence>
<accession>A0AAW1A759</accession>
<organism evidence="1 2">
    <name type="scientific">Tetragonisca angustula</name>
    <dbReference type="NCBI Taxonomy" id="166442"/>
    <lineage>
        <taxon>Eukaryota</taxon>
        <taxon>Metazoa</taxon>
        <taxon>Ecdysozoa</taxon>
        <taxon>Arthropoda</taxon>
        <taxon>Hexapoda</taxon>
        <taxon>Insecta</taxon>
        <taxon>Pterygota</taxon>
        <taxon>Neoptera</taxon>
        <taxon>Endopterygota</taxon>
        <taxon>Hymenoptera</taxon>
        <taxon>Apocrita</taxon>
        <taxon>Aculeata</taxon>
        <taxon>Apoidea</taxon>
        <taxon>Anthophila</taxon>
        <taxon>Apidae</taxon>
        <taxon>Tetragonisca</taxon>
    </lineage>
</organism>
<dbReference type="AlphaFoldDB" id="A0AAW1A759"/>
<dbReference type="EMBL" id="JAWNGG020000049">
    <property type="protein sequence ID" value="KAK9305733.1"/>
    <property type="molecule type" value="Genomic_DNA"/>
</dbReference>
<evidence type="ECO:0000313" key="1">
    <source>
        <dbReference type="EMBL" id="KAK9305733.1"/>
    </source>
</evidence>
<comment type="caution">
    <text evidence="1">The sequence shown here is derived from an EMBL/GenBank/DDBJ whole genome shotgun (WGS) entry which is preliminary data.</text>
</comment>
<dbReference type="Proteomes" id="UP001432146">
    <property type="component" value="Unassembled WGS sequence"/>
</dbReference>
<keyword evidence="2" id="KW-1185">Reference proteome</keyword>
<evidence type="ECO:0000313" key="2">
    <source>
        <dbReference type="Proteomes" id="UP001432146"/>
    </source>
</evidence>